<dbReference type="OrthoDB" id="8191639at2759"/>
<comment type="similarity">
    <text evidence="2">Belongs to the REXO4 family.</text>
</comment>
<feature type="region of interest" description="Disordered" evidence="10">
    <location>
        <begin position="1"/>
        <end position="106"/>
    </location>
</feature>
<dbReference type="AlphaFoldDB" id="A0A1E4SVQ3"/>
<dbReference type="InterPro" id="IPR037431">
    <property type="entry name" value="REX4_DEDDh_dom"/>
</dbReference>
<evidence type="ECO:0000256" key="7">
    <source>
        <dbReference type="ARBA" id="ARBA00022839"/>
    </source>
</evidence>
<keyword evidence="8" id="KW-0539">Nucleus</keyword>
<keyword evidence="4" id="KW-0698">rRNA processing</keyword>
<keyword evidence="6" id="KW-0378">Hydrolase</keyword>
<name>A0A1E4SVQ3_9ASCO</name>
<dbReference type="GO" id="GO:0003676">
    <property type="term" value="F:nucleic acid binding"/>
    <property type="evidence" value="ECO:0007669"/>
    <property type="project" value="InterPro"/>
</dbReference>
<dbReference type="FunFam" id="3.30.420.10:FF:000007">
    <property type="entry name" value="Interferon-stimulated exonuclease gene 20"/>
    <property type="match status" value="1"/>
</dbReference>
<sequence length="295" mass="33562">MLSTNWEKLVKKQQQPAKKATKSTLNPKTIRNKKIERKIITTTSRHQINNQSQNTSSTSAAELITESSANPQEITTTPTQHTQELPIQKHQPQPQQQQQQQHTSSRQQEVGLYLAIDCEFVGVGPEGSVSELARVSIVNFYGNTIYDTFVKPIERVTDWRTWVSGVSPKDMQNAITFKEAQWAVSKLIQGRILVGHAIEHDMDAMMLSHPRTMIRDTAKHPPFRKKYAMGKTPSLKKLAKEILGFDIQSGEHSSVEDARATMMIYKSDKKEFERLANWKMRPSKRAGHERNGNQS</sequence>
<dbReference type="SMART" id="SM00479">
    <property type="entry name" value="EXOIII"/>
    <property type="match status" value="1"/>
</dbReference>
<evidence type="ECO:0000256" key="4">
    <source>
        <dbReference type="ARBA" id="ARBA00022552"/>
    </source>
</evidence>
<evidence type="ECO:0000256" key="10">
    <source>
        <dbReference type="SAM" id="MobiDB-lite"/>
    </source>
</evidence>
<keyword evidence="7" id="KW-0269">Exonuclease</keyword>
<protein>
    <recommendedName>
        <fullName evidence="3">RNA exonuclease 4</fullName>
    </recommendedName>
</protein>
<dbReference type="GO" id="GO:0000027">
    <property type="term" value="P:ribosomal large subunit assembly"/>
    <property type="evidence" value="ECO:0007669"/>
    <property type="project" value="TreeGrafter"/>
</dbReference>
<dbReference type="Gene3D" id="3.30.420.10">
    <property type="entry name" value="Ribonuclease H-like superfamily/Ribonuclease H"/>
    <property type="match status" value="1"/>
</dbReference>
<feature type="compositionally biased region" description="Low complexity" evidence="10">
    <location>
        <begin position="49"/>
        <end position="59"/>
    </location>
</feature>
<reference evidence="13" key="1">
    <citation type="submission" date="2016-04" db="EMBL/GenBank/DDBJ databases">
        <title>Comparative genomics of biotechnologically important yeasts.</title>
        <authorList>
            <consortium name="DOE Joint Genome Institute"/>
            <person name="Riley R."/>
            <person name="Haridas S."/>
            <person name="Wolfe K.H."/>
            <person name="Lopes M.R."/>
            <person name="Hittinger C.T."/>
            <person name="Goker M."/>
            <person name="Salamov A."/>
            <person name="Wisecaver J."/>
            <person name="Long T.M."/>
            <person name="Aerts A.L."/>
            <person name="Barry K."/>
            <person name="Choi C."/>
            <person name="Clum A."/>
            <person name="Coughlan A.Y."/>
            <person name="Deshpande S."/>
            <person name="Douglass A.P."/>
            <person name="Hanson S.J."/>
            <person name="Klenk H.-P."/>
            <person name="Labutti K."/>
            <person name="Lapidus A."/>
            <person name="Lindquist E."/>
            <person name="Lipzen A."/>
            <person name="Meier-Kolthoff J.P."/>
            <person name="Ohm R.A."/>
            <person name="Otillar R.P."/>
            <person name="Pangilinan J."/>
            <person name="Peng Y."/>
            <person name="Rokas A."/>
            <person name="Rosa C.A."/>
            <person name="Scheuner C."/>
            <person name="Sibirny A.A."/>
            <person name="Slot J.C."/>
            <person name="Stielow J.B."/>
            <person name="Sun H."/>
            <person name="Kurtzman C.P."/>
            <person name="Blackwell M."/>
            <person name="Grigoriev I.V."/>
            <person name="Jeffries T.W."/>
        </authorList>
    </citation>
    <scope>NUCLEOTIDE SEQUENCE [LARGE SCALE GENOMIC DNA]</scope>
    <source>
        <strain evidence="13">NRRL YB-2248</strain>
    </source>
</reference>
<dbReference type="SUPFAM" id="SSF53098">
    <property type="entry name" value="Ribonuclease H-like"/>
    <property type="match status" value="1"/>
</dbReference>
<evidence type="ECO:0000256" key="6">
    <source>
        <dbReference type="ARBA" id="ARBA00022801"/>
    </source>
</evidence>
<dbReference type="STRING" id="983967.A0A1E4SVQ3"/>
<dbReference type="InterPro" id="IPR047021">
    <property type="entry name" value="REXO1/3/4-like"/>
</dbReference>
<dbReference type="Proteomes" id="UP000094801">
    <property type="component" value="Unassembled WGS sequence"/>
</dbReference>
<comment type="function">
    <text evidence="9">Exoribonuclease involved in ribosome biosynthesis. Involved in the processing of ITS1, the internal transcribed spacer localized between the 18S and 5.8S rRNAs.</text>
</comment>
<keyword evidence="13" id="KW-1185">Reference proteome</keyword>
<dbReference type="EMBL" id="KV453862">
    <property type="protein sequence ID" value="ODV83583.1"/>
    <property type="molecule type" value="Genomic_DNA"/>
</dbReference>
<feature type="domain" description="Exonuclease" evidence="11">
    <location>
        <begin position="112"/>
        <end position="274"/>
    </location>
</feature>
<accession>A0A1E4SVQ3</accession>
<gene>
    <name evidence="12" type="ORF">CANARDRAFT_29812</name>
</gene>
<feature type="compositionally biased region" description="Polar residues" evidence="10">
    <location>
        <begin position="65"/>
        <end position="85"/>
    </location>
</feature>
<evidence type="ECO:0000256" key="3">
    <source>
        <dbReference type="ARBA" id="ARBA00016937"/>
    </source>
</evidence>
<organism evidence="12 13">
    <name type="scientific">[Candida] arabinofermentans NRRL YB-2248</name>
    <dbReference type="NCBI Taxonomy" id="983967"/>
    <lineage>
        <taxon>Eukaryota</taxon>
        <taxon>Fungi</taxon>
        <taxon>Dikarya</taxon>
        <taxon>Ascomycota</taxon>
        <taxon>Saccharomycotina</taxon>
        <taxon>Pichiomycetes</taxon>
        <taxon>Pichiales</taxon>
        <taxon>Pichiaceae</taxon>
        <taxon>Ogataea</taxon>
        <taxon>Ogataea/Candida clade</taxon>
    </lineage>
</organism>
<evidence type="ECO:0000313" key="12">
    <source>
        <dbReference type="EMBL" id="ODV83583.1"/>
    </source>
</evidence>
<proteinExistence type="inferred from homology"/>
<keyword evidence="5" id="KW-0540">Nuclease</keyword>
<dbReference type="InterPro" id="IPR013520">
    <property type="entry name" value="Ribonucl_H"/>
</dbReference>
<evidence type="ECO:0000256" key="1">
    <source>
        <dbReference type="ARBA" id="ARBA00004123"/>
    </source>
</evidence>
<comment type="subcellular location">
    <subcellularLocation>
        <location evidence="1">Nucleus</location>
    </subcellularLocation>
</comment>
<dbReference type="InterPro" id="IPR036397">
    <property type="entry name" value="RNaseH_sf"/>
</dbReference>
<evidence type="ECO:0000256" key="9">
    <source>
        <dbReference type="ARBA" id="ARBA00025599"/>
    </source>
</evidence>
<dbReference type="GO" id="GO:0006364">
    <property type="term" value="P:rRNA processing"/>
    <property type="evidence" value="ECO:0007669"/>
    <property type="project" value="UniProtKB-KW"/>
</dbReference>
<dbReference type="CDD" id="cd06144">
    <property type="entry name" value="REX4_like"/>
    <property type="match status" value="1"/>
</dbReference>
<dbReference type="GO" id="GO:0005634">
    <property type="term" value="C:nucleus"/>
    <property type="evidence" value="ECO:0007669"/>
    <property type="project" value="UniProtKB-SubCell"/>
</dbReference>
<dbReference type="GO" id="GO:0008408">
    <property type="term" value="F:3'-5' exonuclease activity"/>
    <property type="evidence" value="ECO:0007669"/>
    <property type="project" value="InterPro"/>
</dbReference>
<feature type="compositionally biased region" description="Low complexity" evidence="10">
    <location>
        <begin position="88"/>
        <end position="106"/>
    </location>
</feature>
<dbReference type="PANTHER" id="PTHR12801">
    <property type="entry name" value="RNA EXONUCLEASE REXO1 / RECO3 FAMILY MEMBER-RELATED"/>
    <property type="match status" value="1"/>
</dbReference>
<evidence type="ECO:0000259" key="11">
    <source>
        <dbReference type="SMART" id="SM00479"/>
    </source>
</evidence>
<dbReference type="Pfam" id="PF00929">
    <property type="entry name" value="RNase_T"/>
    <property type="match status" value="1"/>
</dbReference>
<evidence type="ECO:0000256" key="2">
    <source>
        <dbReference type="ARBA" id="ARBA00010489"/>
    </source>
</evidence>
<evidence type="ECO:0000256" key="5">
    <source>
        <dbReference type="ARBA" id="ARBA00022722"/>
    </source>
</evidence>
<evidence type="ECO:0000313" key="13">
    <source>
        <dbReference type="Proteomes" id="UP000094801"/>
    </source>
</evidence>
<evidence type="ECO:0000256" key="8">
    <source>
        <dbReference type="ARBA" id="ARBA00023242"/>
    </source>
</evidence>
<dbReference type="InterPro" id="IPR012337">
    <property type="entry name" value="RNaseH-like_sf"/>
</dbReference>
<dbReference type="PANTHER" id="PTHR12801:SF45">
    <property type="entry name" value="RNA EXONUCLEASE 4"/>
    <property type="match status" value="1"/>
</dbReference>